<name>A0A8J3YUM2_9ACTN</name>
<proteinExistence type="predicted"/>
<evidence type="ECO:0000313" key="4">
    <source>
        <dbReference type="Proteomes" id="UP000619260"/>
    </source>
</evidence>
<evidence type="ECO:0000256" key="1">
    <source>
        <dbReference type="SAM" id="MobiDB-lite"/>
    </source>
</evidence>
<reference evidence="3" key="1">
    <citation type="submission" date="2021-01" db="EMBL/GenBank/DDBJ databases">
        <title>Whole genome shotgun sequence of Virgisporangium aliadipatigenens NBRC 105644.</title>
        <authorList>
            <person name="Komaki H."/>
            <person name="Tamura T."/>
        </authorList>
    </citation>
    <scope>NUCLEOTIDE SEQUENCE</scope>
    <source>
        <strain evidence="3">NBRC 105644</strain>
    </source>
</reference>
<sequence>MTSMLPVRRAEPAQADMVARRIAGAFAKMAVAEWLVPNDEEERERLLAQQFTLIVEHAFRHGEVWTVFADKGAAVWFHRDKPLPPIDGYDERLAEICGRHLDRFRALDDAFEQHHPSEPHHHLAFLAVEPYLQRMGLGTALLDDHLRQLDLLGMPAYLEASDERSRRLYLRHGFLDTGRRLLLPRGGPEMFPMQREPTDPDGGLG</sequence>
<dbReference type="GO" id="GO:0016747">
    <property type="term" value="F:acyltransferase activity, transferring groups other than amino-acyl groups"/>
    <property type="evidence" value="ECO:0007669"/>
    <property type="project" value="InterPro"/>
</dbReference>
<keyword evidence="4" id="KW-1185">Reference proteome</keyword>
<organism evidence="3 4">
    <name type="scientific">Virgisporangium aliadipatigenens</name>
    <dbReference type="NCBI Taxonomy" id="741659"/>
    <lineage>
        <taxon>Bacteria</taxon>
        <taxon>Bacillati</taxon>
        <taxon>Actinomycetota</taxon>
        <taxon>Actinomycetes</taxon>
        <taxon>Micromonosporales</taxon>
        <taxon>Micromonosporaceae</taxon>
        <taxon>Virgisporangium</taxon>
    </lineage>
</organism>
<dbReference type="PANTHER" id="PTHR42791">
    <property type="entry name" value="GNAT FAMILY ACETYLTRANSFERASE"/>
    <property type="match status" value="1"/>
</dbReference>
<dbReference type="PANTHER" id="PTHR42791:SF1">
    <property type="entry name" value="N-ACETYLTRANSFERASE DOMAIN-CONTAINING PROTEIN"/>
    <property type="match status" value="1"/>
</dbReference>
<dbReference type="Proteomes" id="UP000619260">
    <property type="component" value="Unassembled WGS sequence"/>
</dbReference>
<gene>
    <name evidence="3" type="ORF">Val02_69340</name>
</gene>
<dbReference type="InterPro" id="IPR052523">
    <property type="entry name" value="Trichothecene_AcTrans"/>
</dbReference>
<feature type="region of interest" description="Disordered" evidence="1">
    <location>
        <begin position="185"/>
        <end position="205"/>
    </location>
</feature>
<dbReference type="PROSITE" id="PS51186">
    <property type="entry name" value="GNAT"/>
    <property type="match status" value="1"/>
</dbReference>
<dbReference type="Gene3D" id="3.40.630.30">
    <property type="match status" value="1"/>
</dbReference>
<dbReference type="InterPro" id="IPR016181">
    <property type="entry name" value="Acyl_CoA_acyltransferase"/>
</dbReference>
<feature type="domain" description="N-acetyltransferase" evidence="2">
    <location>
        <begin position="5"/>
        <end position="198"/>
    </location>
</feature>
<dbReference type="AlphaFoldDB" id="A0A8J3YUM2"/>
<dbReference type="SUPFAM" id="SSF55729">
    <property type="entry name" value="Acyl-CoA N-acyltransferases (Nat)"/>
    <property type="match status" value="1"/>
</dbReference>
<accession>A0A8J3YUM2</accession>
<protein>
    <submittedName>
        <fullName evidence="3">N-acetyltransferase</fullName>
    </submittedName>
</protein>
<evidence type="ECO:0000313" key="3">
    <source>
        <dbReference type="EMBL" id="GIJ50048.1"/>
    </source>
</evidence>
<dbReference type="RefSeq" id="WP_239153560.1">
    <property type="nucleotide sequence ID" value="NZ_BOPF01000032.1"/>
</dbReference>
<dbReference type="InterPro" id="IPR000182">
    <property type="entry name" value="GNAT_dom"/>
</dbReference>
<dbReference type="Pfam" id="PF00583">
    <property type="entry name" value="Acetyltransf_1"/>
    <property type="match status" value="1"/>
</dbReference>
<comment type="caution">
    <text evidence="3">The sequence shown here is derived from an EMBL/GenBank/DDBJ whole genome shotgun (WGS) entry which is preliminary data.</text>
</comment>
<dbReference type="EMBL" id="BOPF01000032">
    <property type="protein sequence ID" value="GIJ50048.1"/>
    <property type="molecule type" value="Genomic_DNA"/>
</dbReference>
<evidence type="ECO:0000259" key="2">
    <source>
        <dbReference type="PROSITE" id="PS51186"/>
    </source>
</evidence>